<dbReference type="HOGENOM" id="CLU_147350_0_0_11"/>
<dbReference type="OrthoDB" id="191189at2"/>
<dbReference type="InterPro" id="IPR023393">
    <property type="entry name" value="START-like_dom_sf"/>
</dbReference>
<accession>D1AA90</accession>
<dbReference type="Proteomes" id="UP000001918">
    <property type="component" value="Chromosome"/>
</dbReference>
<sequence>MRYEVTVEIDAPAERVWEHLIDVERWPEWTASMSRVELLGNKPFGPGSAVRIKQPKLPPAVWTVTGFVPGSAFTWVAKSPGVTTTALHELVSAPDGPLTVRLVLEQTGPLAPLFAVLVGRLSRRYLNMEAQGLKRRAESP</sequence>
<evidence type="ECO:0000313" key="2">
    <source>
        <dbReference type="Proteomes" id="UP000001918"/>
    </source>
</evidence>
<reference evidence="1 2" key="1">
    <citation type="journal article" date="2011" name="Stand. Genomic Sci.">
        <title>Complete genome sequence of Thermomonospora curvata type strain (B9).</title>
        <authorList>
            <person name="Chertkov O."/>
            <person name="Sikorski J."/>
            <person name="Nolan M."/>
            <person name="Lapidus A."/>
            <person name="Lucas S."/>
            <person name="Del Rio T.G."/>
            <person name="Tice H."/>
            <person name="Cheng J.F."/>
            <person name="Goodwin L."/>
            <person name="Pitluck S."/>
            <person name="Liolios K."/>
            <person name="Ivanova N."/>
            <person name="Mavromatis K."/>
            <person name="Mikhailova N."/>
            <person name="Ovchinnikova G."/>
            <person name="Pati A."/>
            <person name="Chen A."/>
            <person name="Palaniappan K."/>
            <person name="Djao O.D."/>
            <person name="Land M."/>
            <person name="Hauser L."/>
            <person name="Chang Y.J."/>
            <person name="Jeffries C.D."/>
            <person name="Brettin T."/>
            <person name="Han C."/>
            <person name="Detter J.C."/>
            <person name="Rohde M."/>
            <person name="Goker M."/>
            <person name="Woyke T."/>
            <person name="Bristow J."/>
            <person name="Eisen J.A."/>
            <person name="Markowitz V."/>
            <person name="Hugenholtz P."/>
            <person name="Klenk H.P."/>
            <person name="Kyrpides N.C."/>
        </authorList>
    </citation>
    <scope>NUCLEOTIDE SEQUENCE [LARGE SCALE GENOMIC DNA]</scope>
    <source>
        <strain evidence="2">ATCC 19995 / DSM 43183 / JCM 3096 / KCTC 9072 / NBRC 15933 / NCIMB 10081 / Henssen B9</strain>
    </source>
</reference>
<dbReference type="CDD" id="cd08862">
    <property type="entry name" value="SRPBCC_Smu440-like"/>
    <property type="match status" value="1"/>
</dbReference>
<keyword evidence="2" id="KW-1185">Reference proteome</keyword>
<dbReference type="Pfam" id="PF10604">
    <property type="entry name" value="Polyketide_cyc2"/>
    <property type="match status" value="1"/>
</dbReference>
<dbReference type="RefSeq" id="WP_012853587.1">
    <property type="nucleotide sequence ID" value="NC_013510.1"/>
</dbReference>
<gene>
    <name evidence="1" type="ordered locus">Tcur_3264</name>
</gene>
<organism evidence="1 2">
    <name type="scientific">Thermomonospora curvata (strain ATCC 19995 / DSM 43183 / JCM 3096 / KCTC 9072 / NBRC 15933 / NCIMB 10081 / Henssen B9)</name>
    <dbReference type="NCBI Taxonomy" id="471852"/>
    <lineage>
        <taxon>Bacteria</taxon>
        <taxon>Bacillati</taxon>
        <taxon>Actinomycetota</taxon>
        <taxon>Actinomycetes</taxon>
        <taxon>Streptosporangiales</taxon>
        <taxon>Thermomonosporaceae</taxon>
        <taxon>Thermomonospora</taxon>
    </lineage>
</organism>
<dbReference type="STRING" id="471852.Tcur_3264"/>
<dbReference type="KEGG" id="tcu:Tcur_3264"/>
<dbReference type="eggNOG" id="COG3427">
    <property type="taxonomic scope" value="Bacteria"/>
</dbReference>
<dbReference type="Gene3D" id="3.30.530.20">
    <property type="match status" value="1"/>
</dbReference>
<name>D1AA90_THECD</name>
<protein>
    <submittedName>
        <fullName evidence="1">Cyclase/dehydrase</fullName>
    </submittedName>
</protein>
<dbReference type="SUPFAM" id="SSF55961">
    <property type="entry name" value="Bet v1-like"/>
    <property type="match status" value="1"/>
</dbReference>
<proteinExistence type="predicted"/>
<dbReference type="AlphaFoldDB" id="D1AA90"/>
<evidence type="ECO:0000313" key="1">
    <source>
        <dbReference type="EMBL" id="ACY98803.1"/>
    </source>
</evidence>
<dbReference type="InterPro" id="IPR019587">
    <property type="entry name" value="Polyketide_cyclase/dehydratase"/>
</dbReference>
<dbReference type="EMBL" id="CP001738">
    <property type="protein sequence ID" value="ACY98803.1"/>
    <property type="molecule type" value="Genomic_DNA"/>
</dbReference>